<organism evidence="8 9">
    <name type="scientific">Vibrio quintilis</name>
    <dbReference type="NCBI Taxonomy" id="1117707"/>
    <lineage>
        <taxon>Bacteria</taxon>
        <taxon>Pseudomonadati</taxon>
        <taxon>Pseudomonadota</taxon>
        <taxon>Gammaproteobacteria</taxon>
        <taxon>Vibrionales</taxon>
        <taxon>Vibrionaceae</taxon>
        <taxon>Vibrio</taxon>
    </lineage>
</organism>
<dbReference type="InterPro" id="IPR020846">
    <property type="entry name" value="MFS_dom"/>
</dbReference>
<dbReference type="InterPro" id="IPR050189">
    <property type="entry name" value="MFS_Efflux_Transporters"/>
</dbReference>
<evidence type="ECO:0000256" key="5">
    <source>
        <dbReference type="ARBA" id="ARBA00023136"/>
    </source>
</evidence>
<name>A0A1M7YZ45_9VIBR</name>
<dbReference type="PANTHER" id="PTHR43124:SF3">
    <property type="entry name" value="CHLORAMPHENICOL EFFLUX PUMP RV0191"/>
    <property type="match status" value="1"/>
</dbReference>
<protein>
    <submittedName>
        <fullName evidence="8">L-galactonate transporter</fullName>
    </submittedName>
</protein>
<dbReference type="RefSeq" id="WP_073585375.1">
    <property type="nucleotide sequence ID" value="NZ_AP024897.1"/>
</dbReference>
<evidence type="ECO:0000256" key="3">
    <source>
        <dbReference type="ARBA" id="ARBA00022692"/>
    </source>
</evidence>
<feature type="transmembrane region" description="Helical" evidence="6">
    <location>
        <begin position="109"/>
        <end position="134"/>
    </location>
</feature>
<accession>A0A1M7YZ45</accession>
<dbReference type="PANTHER" id="PTHR43124">
    <property type="entry name" value="PURINE EFFLUX PUMP PBUE"/>
    <property type="match status" value="1"/>
</dbReference>
<sequence>MTEIPSNQALNTSKVMTHVFLPFAFGHCTSFIFRNMNAVLTPFLISELSLSAAQLGVLSSAYFFSFSLAQLPVGLALDRYGPKRVQLVLLGIAVIGSIMFGWGENFSTLLLARILIGLGLAACFMSSIKVLSFWIPDRKLPAIHGYLLAAGGLGAMLSTLPVAWLAEFVPWRSLFFGMAGITVMVMLAIATWVPQDPVEHKTVKIASVASLLEVYKDRAFRKVISLLLIPHTIAFGLQGLWMGKWLQDVGHYNNAMTSTYLFIGMGAVVVGSLSVGAITQWASKFNIKPMEVGGIGIALFLAIQILCALNIVPMLPALSIAFTLIGTIAGLEYTIVAQKVSPAMTGRAATCLNLLILFGAFLIQTCFGIIIDIWPQDAAGHYPPIAYQVGFGLMILLQTPGFLKWLVGVMKCGTLKSIGEEL</sequence>
<dbReference type="PROSITE" id="PS50850">
    <property type="entry name" value="MFS"/>
    <property type="match status" value="1"/>
</dbReference>
<evidence type="ECO:0000256" key="4">
    <source>
        <dbReference type="ARBA" id="ARBA00022989"/>
    </source>
</evidence>
<keyword evidence="4 6" id="KW-1133">Transmembrane helix</keyword>
<dbReference type="SUPFAM" id="SSF103473">
    <property type="entry name" value="MFS general substrate transporter"/>
    <property type="match status" value="1"/>
</dbReference>
<dbReference type="OrthoDB" id="5291895at2"/>
<keyword evidence="2" id="KW-1003">Cell membrane</keyword>
<dbReference type="AlphaFoldDB" id="A0A1M7YZ45"/>
<evidence type="ECO:0000256" key="2">
    <source>
        <dbReference type="ARBA" id="ARBA00022475"/>
    </source>
</evidence>
<keyword evidence="3 6" id="KW-0812">Transmembrane</keyword>
<keyword evidence="9" id="KW-1185">Reference proteome</keyword>
<dbReference type="GO" id="GO:0005886">
    <property type="term" value="C:plasma membrane"/>
    <property type="evidence" value="ECO:0007669"/>
    <property type="project" value="UniProtKB-SubCell"/>
</dbReference>
<evidence type="ECO:0000259" key="7">
    <source>
        <dbReference type="PROSITE" id="PS50850"/>
    </source>
</evidence>
<feature type="transmembrane region" description="Helical" evidence="6">
    <location>
        <begin position="261"/>
        <end position="282"/>
    </location>
</feature>
<feature type="transmembrane region" description="Helical" evidence="6">
    <location>
        <begin position="53"/>
        <end position="73"/>
    </location>
</feature>
<proteinExistence type="predicted"/>
<dbReference type="GO" id="GO:0022857">
    <property type="term" value="F:transmembrane transporter activity"/>
    <property type="evidence" value="ECO:0007669"/>
    <property type="project" value="InterPro"/>
</dbReference>
<feature type="transmembrane region" description="Helical" evidence="6">
    <location>
        <begin position="85"/>
        <end position="103"/>
    </location>
</feature>
<feature type="transmembrane region" description="Helical" evidence="6">
    <location>
        <begin position="172"/>
        <end position="193"/>
    </location>
</feature>
<evidence type="ECO:0000256" key="6">
    <source>
        <dbReference type="SAM" id="Phobius"/>
    </source>
</evidence>
<dbReference type="InterPro" id="IPR036259">
    <property type="entry name" value="MFS_trans_sf"/>
</dbReference>
<gene>
    <name evidence="8" type="primary">yjjL</name>
    <name evidence="8" type="ORF">VQ7734_03698</name>
</gene>
<keyword evidence="5 6" id="KW-0472">Membrane</keyword>
<evidence type="ECO:0000313" key="9">
    <source>
        <dbReference type="Proteomes" id="UP000184600"/>
    </source>
</evidence>
<feature type="transmembrane region" description="Helical" evidence="6">
    <location>
        <begin position="223"/>
        <end position="241"/>
    </location>
</feature>
<dbReference type="STRING" id="1117707.VQ7734_03698"/>
<feature type="domain" description="Major facilitator superfamily (MFS) profile" evidence="7">
    <location>
        <begin position="14"/>
        <end position="416"/>
    </location>
</feature>
<evidence type="ECO:0000313" key="8">
    <source>
        <dbReference type="EMBL" id="SHO57928.1"/>
    </source>
</evidence>
<dbReference type="Proteomes" id="UP000184600">
    <property type="component" value="Unassembled WGS sequence"/>
</dbReference>
<feature type="transmembrane region" description="Helical" evidence="6">
    <location>
        <begin position="146"/>
        <end position="166"/>
    </location>
</feature>
<evidence type="ECO:0000256" key="1">
    <source>
        <dbReference type="ARBA" id="ARBA00004651"/>
    </source>
</evidence>
<feature type="transmembrane region" description="Helical" evidence="6">
    <location>
        <begin position="318"/>
        <end position="336"/>
    </location>
</feature>
<dbReference type="InterPro" id="IPR011701">
    <property type="entry name" value="MFS"/>
</dbReference>
<comment type="subcellular location">
    <subcellularLocation>
        <location evidence="1">Cell membrane</location>
        <topology evidence="1">Multi-pass membrane protein</topology>
    </subcellularLocation>
</comment>
<dbReference type="EMBL" id="FRFG01000049">
    <property type="protein sequence ID" value="SHO57928.1"/>
    <property type="molecule type" value="Genomic_DNA"/>
</dbReference>
<feature type="transmembrane region" description="Helical" evidence="6">
    <location>
        <begin position="294"/>
        <end position="312"/>
    </location>
</feature>
<reference evidence="9" key="1">
    <citation type="submission" date="2016-12" db="EMBL/GenBank/DDBJ databases">
        <authorList>
            <person name="Rodrigo-Torres L."/>
            <person name="Arahal R.D."/>
            <person name="Lucena T."/>
        </authorList>
    </citation>
    <scope>NUCLEOTIDE SEQUENCE [LARGE SCALE GENOMIC DNA]</scope>
</reference>
<dbReference type="Pfam" id="PF07690">
    <property type="entry name" value="MFS_1"/>
    <property type="match status" value="1"/>
</dbReference>
<feature type="transmembrane region" description="Helical" evidence="6">
    <location>
        <begin position="348"/>
        <end position="373"/>
    </location>
</feature>
<dbReference type="Gene3D" id="1.20.1250.20">
    <property type="entry name" value="MFS general substrate transporter like domains"/>
    <property type="match status" value="1"/>
</dbReference>
<feature type="transmembrane region" description="Helical" evidence="6">
    <location>
        <begin position="385"/>
        <end position="407"/>
    </location>
</feature>